<name>A0A9Q1MRY6_9SOLA</name>
<dbReference type="PANTHER" id="PTHR34201">
    <property type="entry name" value="GLYCINE-RICH PROTEIN"/>
    <property type="match status" value="1"/>
</dbReference>
<reference evidence="3" key="1">
    <citation type="journal article" date="2023" name="Proc. Natl. Acad. Sci. U.S.A.">
        <title>Genomic and structural basis for evolution of tropane alkaloid biosynthesis.</title>
        <authorList>
            <person name="Wanga Y.-J."/>
            <person name="Taina T."/>
            <person name="Yua J.-Y."/>
            <person name="Lia J."/>
            <person name="Xua B."/>
            <person name="Chenc J."/>
            <person name="D'Auriad J.C."/>
            <person name="Huanga J.-P."/>
            <person name="Huanga S.-X."/>
        </authorList>
    </citation>
    <scope>NUCLEOTIDE SEQUENCE [LARGE SCALE GENOMIC DNA]</scope>
    <source>
        <strain evidence="3">cv. KIB-2019</strain>
    </source>
</reference>
<feature type="transmembrane region" description="Helical" evidence="1">
    <location>
        <begin position="93"/>
        <end position="114"/>
    </location>
</feature>
<organism evidence="2 3">
    <name type="scientific">Anisodus acutangulus</name>
    <dbReference type="NCBI Taxonomy" id="402998"/>
    <lineage>
        <taxon>Eukaryota</taxon>
        <taxon>Viridiplantae</taxon>
        <taxon>Streptophyta</taxon>
        <taxon>Embryophyta</taxon>
        <taxon>Tracheophyta</taxon>
        <taxon>Spermatophyta</taxon>
        <taxon>Magnoliopsida</taxon>
        <taxon>eudicotyledons</taxon>
        <taxon>Gunneridae</taxon>
        <taxon>Pentapetalae</taxon>
        <taxon>asterids</taxon>
        <taxon>lamiids</taxon>
        <taxon>Solanales</taxon>
        <taxon>Solanaceae</taxon>
        <taxon>Solanoideae</taxon>
        <taxon>Hyoscyameae</taxon>
        <taxon>Anisodus</taxon>
    </lineage>
</organism>
<dbReference type="PANTHER" id="PTHR34201:SF6">
    <property type="entry name" value="GLYCINE-RICH PROTEIN"/>
    <property type="match status" value="1"/>
</dbReference>
<dbReference type="InterPro" id="IPR053288">
    <property type="entry name" value="TGD_Bridge_Protein"/>
</dbReference>
<protein>
    <recommendedName>
        <fullName evidence="4">Fibroin heavy chain</fullName>
    </recommendedName>
</protein>
<keyword evidence="1" id="KW-0812">Transmembrane</keyword>
<sequence>MQDKTLPLNGFAYRKADETSIWKLKGIHLNGKRGKRDDKRQSITEFIQENSRKIEEATLGPGGGLGIGCGVGVGLGAVGGLGLGGSEWNHLKMVFGLGMGCGVGIGFGSAFAYLTSPPFSAAEKTESKTLANCHI</sequence>
<dbReference type="EMBL" id="JAJAGQ010000003">
    <property type="protein sequence ID" value="KAJ8567445.1"/>
    <property type="molecule type" value="Genomic_DNA"/>
</dbReference>
<evidence type="ECO:0000313" key="2">
    <source>
        <dbReference type="EMBL" id="KAJ8567445.1"/>
    </source>
</evidence>
<evidence type="ECO:0000313" key="3">
    <source>
        <dbReference type="Proteomes" id="UP001152561"/>
    </source>
</evidence>
<dbReference type="Proteomes" id="UP001152561">
    <property type="component" value="Unassembled WGS sequence"/>
</dbReference>
<evidence type="ECO:0000256" key="1">
    <source>
        <dbReference type="SAM" id="Phobius"/>
    </source>
</evidence>
<gene>
    <name evidence="2" type="ORF">K7X08_019653</name>
</gene>
<keyword evidence="1" id="KW-0472">Membrane</keyword>
<comment type="caution">
    <text evidence="2">The sequence shown here is derived from an EMBL/GenBank/DDBJ whole genome shotgun (WGS) entry which is preliminary data.</text>
</comment>
<feature type="transmembrane region" description="Helical" evidence="1">
    <location>
        <begin position="62"/>
        <end position="81"/>
    </location>
</feature>
<dbReference type="AlphaFoldDB" id="A0A9Q1MRY6"/>
<proteinExistence type="predicted"/>
<keyword evidence="1" id="KW-1133">Transmembrane helix</keyword>
<accession>A0A9Q1MRY6</accession>
<dbReference type="OrthoDB" id="1303914at2759"/>
<evidence type="ECO:0008006" key="4">
    <source>
        <dbReference type="Google" id="ProtNLM"/>
    </source>
</evidence>
<keyword evidence="3" id="KW-1185">Reference proteome</keyword>